<dbReference type="AlphaFoldDB" id="A0A660L0I5"/>
<name>A0A660L0I5_9ACTN</name>
<keyword evidence="1" id="KW-0812">Transmembrane</keyword>
<sequence>MADRSRCPNCKEPVSPFAAGCAVCGADLDTKRWDTGPSAANRAGSWFSALSNGGSLNRNWLWLIVFIVFFAAPLGAYLGFYF</sequence>
<feature type="transmembrane region" description="Helical" evidence="1">
    <location>
        <begin position="60"/>
        <end position="80"/>
    </location>
</feature>
<evidence type="ECO:0000313" key="3">
    <source>
        <dbReference type="Proteomes" id="UP000278962"/>
    </source>
</evidence>
<gene>
    <name evidence="2" type="ORF">C8N24_5397</name>
</gene>
<accession>A0A660L0I5</accession>
<evidence type="ECO:0000313" key="2">
    <source>
        <dbReference type="EMBL" id="RKQ87376.1"/>
    </source>
</evidence>
<dbReference type="EMBL" id="RBIL01000002">
    <property type="protein sequence ID" value="RKQ87376.1"/>
    <property type="molecule type" value="Genomic_DNA"/>
</dbReference>
<reference evidence="2 3" key="1">
    <citation type="submission" date="2018-10" db="EMBL/GenBank/DDBJ databases">
        <title>Genomic Encyclopedia of Archaeal and Bacterial Type Strains, Phase II (KMG-II): from individual species to whole genera.</title>
        <authorList>
            <person name="Goeker M."/>
        </authorList>
    </citation>
    <scope>NUCLEOTIDE SEQUENCE [LARGE SCALE GENOMIC DNA]</scope>
    <source>
        <strain evidence="2 3">DSM 14954</strain>
    </source>
</reference>
<keyword evidence="3" id="KW-1185">Reference proteome</keyword>
<keyword evidence="1" id="KW-1133">Transmembrane helix</keyword>
<evidence type="ECO:0000256" key="1">
    <source>
        <dbReference type="SAM" id="Phobius"/>
    </source>
</evidence>
<keyword evidence="1" id="KW-0472">Membrane</keyword>
<proteinExistence type="predicted"/>
<organism evidence="2 3">
    <name type="scientific">Solirubrobacter pauli</name>
    <dbReference type="NCBI Taxonomy" id="166793"/>
    <lineage>
        <taxon>Bacteria</taxon>
        <taxon>Bacillati</taxon>
        <taxon>Actinomycetota</taxon>
        <taxon>Thermoleophilia</taxon>
        <taxon>Solirubrobacterales</taxon>
        <taxon>Solirubrobacteraceae</taxon>
        <taxon>Solirubrobacter</taxon>
    </lineage>
</organism>
<dbReference type="Proteomes" id="UP000278962">
    <property type="component" value="Unassembled WGS sequence"/>
</dbReference>
<comment type="caution">
    <text evidence="2">The sequence shown here is derived from an EMBL/GenBank/DDBJ whole genome shotgun (WGS) entry which is preliminary data.</text>
</comment>
<protein>
    <submittedName>
        <fullName evidence="2">Uncharacterized protein</fullName>
    </submittedName>
</protein>